<dbReference type="STRING" id="1156417.Y919_04630"/>
<proteinExistence type="predicted"/>
<dbReference type="InterPro" id="IPR036188">
    <property type="entry name" value="FAD/NAD-bd_sf"/>
</dbReference>
<dbReference type="Pfam" id="PF07992">
    <property type="entry name" value="Pyr_redox_2"/>
    <property type="match status" value="1"/>
</dbReference>
<feature type="domain" description="FAD/NAD(P)-binding" evidence="3">
    <location>
        <begin position="2"/>
        <end position="276"/>
    </location>
</feature>
<dbReference type="Gene3D" id="3.50.50.60">
    <property type="entry name" value="FAD/NAD(P)-binding domain"/>
    <property type="match status" value="2"/>
</dbReference>
<dbReference type="GO" id="GO:0016491">
    <property type="term" value="F:oxidoreductase activity"/>
    <property type="evidence" value="ECO:0007669"/>
    <property type="project" value="UniProtKB-KW"/>
</dbReference>
<evidence type="ECO:0000259" key="3">
    <source>
        <dbReference type="Pfam" id="PF07992"/>
    </source>
</evidence>
<keyword evidence="1" id="KW-0285">Flavoprotein</keyword>
<dbReference type="Proteomes" id="UP000029622">
    <property type="component" value="Unassembled WGS sequence"/>
</dbReference>
<reference evidence="4 5" key="1">
    <citation type="submission" date="2013-12" db="EMBL/GenBank/DDBJ databases">
        <title>Draft genome sequence of Caloranaerobacter sp. H53214.</title>
        <authorList>
            <person name="Jiang L.J."/>
            <person name="Shao Z.Z."/>
            <person name="Long M.N."/>
        </authorList>
    </citation>
    <scope>NUCLEOTIDE SEQUENCE [LARGE SCALE GENOMIC DNA]</scope>
    <source>
        <strain evidence="4 5">H53214</strain>
    </source>
</reference>
<evidence type="ECO:0000313" key="5">
    <source>
        <dbReference type="Proteomes" id="UP000029622"/>
    </source>
</evidence>
<dbReference type="InterPro" id="IPR023753">
    <property type="entry name" value="FAD/NAD-binding_dom"/>
</dbReference>
<dbReference type="AlphaFoldDB" id="A0A096BIN1"/>
<organism evidence="4 5">
    <name type="scientific">Caloranaerobacter azorensis H53214</name>
    <dbReference type="NCBI Taxonomy" id="1156417"/>
    <lineage>
        <taxon>Bacteria</taxon>
        <taxon>Bacillati</taxon>
        <taxon>Bacillota</taxon>
        <taxon>Tissierellia</taxon>
        <taxon>Tissierellales</taxon>
        <taxon>Thermohalobacteraceae</taxon>
        <taxon>Caloranaerobacter</taxon>
    </lineage>
</organism>
<evidence type="ECO:0000256" key="1">
    <source>
        <dbReference type="ARBA" id="ARBA00022630"/>
    </source>
</evidence>
<keyword evidence="2" id="KW-0560">Oxidoreductase</keyword>
<comment type="caution">
    <text evidence="4">The sequence shown here is derived from an EMBL/GenBank/DDBJ whole genome shotgun (WGS) entry which is preliminary data.</text>
</comment>
<dbReference type="PRINTS" id="PR00469">
    <property type="entry name" value="PNDRDTASEII"/>
</dbReference>
<evidence type="ECO:0000256" key="2">
    <source>
        <dbReference type="ARBA" id="ARBA00023002"/>
    </source>
</evidence>
<evidence type="ECO:0000313" key="4">
    <source>
        <dbReference type="EMBL" id="KGG80727.1"/>
    </source>
</evidence>
<accession>A0A096BIN1</accession>
<dbReference type="SUPFAM" id="SSF51905">
    <property type="entry name" value="FAD/NAD(P)-binding domain"/>
    <property type="match status" value="1"/>
</dbReference>
<gene>
    <name evidence="4" type="ORF">Y919_04630</name>
</gene>
<name>A0A096BIN1_9FIRM</name>
<dbReference type="InterPro" id="IPR050097">
    <property type="entry name" value="Ferredoxin-NADP_redctase_2"/>
</dbReference>
<sequence>MYDVIIIGKGPAGLSASLYTGRGNLKTLVIGKESEALKNAYIENYCCSEPEKGEKLIERGIKQALEVGVEIKDEEVVGIKKNGTFTVTTTEGEYEGKAVIIATGKPRVKVKIDNIEKFEGRGVHYCVACDGFFYQGAKVGILGFKDYAFHEVMEMATITDDITIYTNGNELEMKEENIKTIKEKGYKINYKKIKSLEGENLLEKIIFEDGTEENINGLFVAYGSASSIDFAKKLGVVIKNNSIEVDENQKTNIDGLFAAGDCTGGITQVATAVGQGAVAGLNAKAYVQRNF</sequence>
<protein>
    <submittedName>
        <fullName evidence="4">Thioredoxin-disulfide reductase</fullName>
    </submittedName>
</protein>
<dbReference type="EMBL" id="AZTB01000016">
    <property type="protein sequence ID" value="KGG80727.1"/>
    <property type="molecule type" value="Genomic_DNA"/>
</dbReference>
<dbReference type="PANTHER" id="PTHR48105">
    <property type="entry name" value="THIOREDOXIN REDUCTASE 1-RELATED-RELATED"/>
    <property type="match status" value="1"/>
</dbReference>
<dbReference type="RefSeq" id="WP_035162875.1">
    <property type="nucleotide sequence ID" value="NZ_AZTB01000016.1"/>
</dbReference>
<dbReference type="PRINTS" id="PR00368">
    <property type="entry name" value="FADPNR"/>
</dbReference>